<dbReference type="PANTHER" id="PTHR48050:SF13">
    <property type="entry name" value="STEROL 3-BETA-GLUCOSYLTRANSFERASE UGT80A2"/>
    <property type="match status" value="1"/>
</dbReference>
<dbReference type="RefSeq" id="WP_390260308.1">
    <property type="nucleotide sequence ID" value="NZ_JBHUGH010000005.1"/>
</dbReference>
<comment type="caution">
    <text evidence="2">The sequence shown here is derived from an EMBL/GenBank/DDBJ whole genome shotgun (WGS) entry which is preliminary data.</text>
</comment>
<dbReference type="EMBL" id="JBHUGH010000005">
    <property type="protein sequence ID" value="MFD1911995.1"/>
    <property type="molecule type" value="Genomic_DNA"/>
</dbReference>
<dbReference type="PANTHER" id="PTHR48050">
    <property type="entry name" value="STEROL 3-BETA-GLUCOSYLTRANSFERASE"/>
    <property type="match status" value="1"/>
</dbReference>
<dbReference type="Proteomes" id="UP001597353">
    <property type="component" value="Unassembled WGS sequence"/>
</dbReference>
<dbReference type="SUPFAM" id="SSF53756">
    <property type="entry name" value="UDP-Glycosyltransferase/glycogen phosphorylase"/>
    <property type="match status" value="1"/>
</dbReference>
<protein>
    <submittedName>
        <fullName evidence="2">Glycosyltransferase</fullName>
    </submittedName>
</protein>
<dbReference type="Pfam" id="PF06722">
    <property type="entry name" value="EryCIII-like_C"/>
    <property type="match status" value="1"/>
</dbReference>
<dbReference type="Gene3D" id="3.40.50.2000">
    <property type="entry name" value="Glycogen Phosphorylase B"/>
    <property type="match status" value="2"/>
</dbReference>
<dbReference type="InterPro" id="IPR010610">
    <property type="entry name" value="EryCIII-like_C"/>
</dbReference>
<evidence type="ECO:0000313" key="3">
    <source>
        <dbReference type="Proteomes" id="UP001597353"/>
    </source>
</evidence>
<keyword evidence="3" id="KW-1185">Reference proteome</keyword>
<dbReference type="InterPro" id="IPR050426">
    <property type="entry name" value="Glycosyltransferase_28"/>
</dbReference>
<reference evidence="3" key="1">
    <citation type="journal article" date="2019" name="Int. J. Syst. Evol. Microbiol.">
        <title>The Global Catalogue of Microorganisms (GCM) 10K type strain sequencing project: providing services to taxonomists for standard genome sequencing and annotation.</title>
        <authorList>
            <consortium name="The Broad Institute Genomics Platform"/>
            <consortium name="The Broad Institute Genome Sequencing Center for Infectious Disease"/>
            <person name="Wu L."/>
            <person name="Ma J."/>
        </authorList>
    </citation>
    <scope>NUCLEOTIDE SEQUENCE [LARGE SCALE GENOMIC DNA]</scope>
    <source>
        <strain evidence="3">CGMCC 4.7242</strain>
    </source>
</reference>
<accession>A0ABW4S305</accession>
<feature type="domain" description="Erythromycin biosynthesis protein CIII-like C-terminal" evidence="1">
    <location>
        <begin position="261"/>
        <end position="380"/>
    </location>
</feature>
<organism evidence="2 3">
    <name type="scientific">Halodurantibacterium flavum</name>
    <dbReference type="NCBI Taxonomy" id="1382802"/>
    <lineage>
        <taxon>Bacteria</taxon>
        <taxon>Pseudomonadati</taxon>
        <taxon>Pseudomonadota</taxon>
        <taxon>Alphaproteobacteria</taxon>
        <taxon>Rhodobacterales</taxon>
        <taxon>Paracoccaceae</taxon>
        <taxon>Halodurantibacterium</taxon>
    </lineage>
</organism>
<evidence type="ECO:0000313" key="2">
    <source>
        <dbReference type="EMBL" id="MFD1911995.1"/>
    </source>
</evidence>
<name>A0ABW4S305_9RHOB</name>
<gene>
    <name evidence="2" type="ORF">ACFSGJ_07180</name>
</gene>
<sequence length="411" mass="42652">MAHLAMISPALVSHLAVHLATAEVLMRRGHRVTLIAPPRLAQVVSGMPAHLRPERLPDLLPLDGPPMAPPQGMRALLAHVAAETAAHCRQTPDLLARIGADLVIADQMEPGGSLAAEAAGLPRATLGAALPVNREPGLPPAFVGWAYATGARAEKNYAGAWRVTDWLMAAQGRALAQGCRDHGLASRDRLSDWVSPLCDVVQGVGALDFPRLAPGPGFRRVGAIRRPEPPAPLLDTGGRMAVFASVGTLQPGKAGLLRRIAAAAADLDLCLVLAHCGALTQAEAQRLPGRPIVADYFAQRGVLAQCAAAIIHGGFNTVLDAAAHRVPMVVLPLAYEQPGIAARVARAGAGVVLPRWGRGRAALRHALEQVIRDPGFRCALDPAASQLAAAGGADGAADLIERLLPAALSAA</sequence>
<evidence type="ECO:0000259" key="1">
    <source>
        <dbReference type="Pfam" id="PF06722"/>
    </source>
</evidence>
<proteinExistence type="predicted"/>